<reference evidence="2 3" key="1">
    <citation type="journal article" date="2019" name="Commun. Biol.">
        <title>The bagworm genome reveals a unique fibroin gene that provides high tensile strength.</title>
        <authorList>
            <person name="Kono N."/>
            <person name="Nakamura H."/>
            <person name="Ohtoshi R."/>
            <person name="Tomita M."/>
            <person name="Numata K."/>
            <person name="Arakawa K."/>
        </authorList>
    </citation>
    <scope>NUCLEOTIDE SEQUENCE [LARGE SCALE GENOMIC DNA]</scope>
</reference>
<feature type="compositionally biased region" description="Pro residues" evidence="1">
    <location>
        <begin position="8"/>
        <end position="28"/>
    </location>
</feature>
<evidence type="ECO:0000313" key="3">
    <source>
        <dbReference type="Proteomes" id="UP000299102"/>
    </source>
</evidence>
<dbReference type="AlphaFoldDB" id="A0A4C1SGA6"/>
<gene>
    <name evidence="2" type="ORF">EVAR_70664_1</name>
</gene>
<evidence type="ECO:0000313" key="2">
    <source>
        <dbReference type="EMBL" id="GBP01044.1"/>
    </source>
</evidence>
<name>A0A4C1SGA6_EUMVA</name>
<organism evidence="2 3">
    <name type="scientific">Eumeta variegata</name>
    <name type="common">Bagworm moth</name>
    <name type="synonym">Eumeta japonica</name>
    <dbReference type="NCBI Taxonomy" id="151549"/>
    <lineage>
        <taxon>Eukaryota</taxon>
        <taxon>Metazoa</taxon>
        <taxon>Ecdysozoa</taxon>
        <taxon>Arthropoda</taxon>
        <taxon>Hexapoda</taxon>
        <taxon>Insecta</taxon>
        <taxon>Pterygota</taxon>
        <taxon>Neoptera</taxon>
        <taxon>Endopterygota</taxon>
        <taxon>Lepidoptera</taxon>
        <taxon>Glossata</taxon>
        <taxon>Ditrysia</taxon>
        <taxon>Tineoidea</taxon>
        <taxon>Psychidae</taxon>
        <taxon>Oiketicinae</taxon>
        <taxon>Eumeta</taxon>
    </lineage>
</organism>
<feature type="region of interest" description="Disordered" evidence="1">
    <location>
        <begin position="1"/>
        <end position="41"/>
    </location>
</feature>
<dbReference type="EMBL" id="BGZK01003413">
    <property type="protein sequence ID" value="GBP01044.1"/>
    <property type="molecule type" value="Genomic_DNA"/>
</dbReference>
<keyword evidence="3" id="KW-1185">Reference proteome</keyword>
<protein>
    <submittedName>
        <fullName evidence="2">Uncharacterized protein</fullName>
    </submittedName>
</protein>
<evidence type="ECO:0000256" key="1">
    <source>
        <dbReference type="SAM" id="MobiDB-lite"/>
    </source>
</evidence>
<dbReference type="Proteomes" id="UP000299102">
    <property type="component" value="Unassembled WGS sequence"/>
</dbReference>
<accession>A0A4C1SGA6</accession>
<proteinExistence type="predicted"/>
<sequence length="126" mass="13557">MDKSGGMDPPPAGMNPPPPYMAGPPPPQAGNSDHMLDPSPALNIDVSAVSYSDSDVYVDRGPTRPRLRFRLGNSNRMLDPSPALNIDVSAVSYSDSDVDVDRGPTRPRLRFRFKGIPIACSIPVLL</sequence>
<comment type="caution">
    <text evidence="2">The sequence shown here is derived from an EMBL/GenBank/DDBJ whole genome shotgun (WGS) entry which is preliminary data.</text>
</comment>